<proteinExistence type="predicted"/>
<gene>
    <name evidence="2" type="ORF">NDU88_001838</name>
</gene>
<evidence type="ECO:0000313" key="3">
    <source>
        <dbReference type="Proteomes" id="UP001066276"/>
    </source>
</evidence>
<evidence type="ECO:0000313" key="2">
    <source>
        <dbReference type="EMBL" id="KAJ1176564.1"/>
    </source>
</evidence>
<name>A0AAV7TK27_PLEWA</name>
<feature type="region of interest" description="Disordered" evidence="1">
    <location>
        <begin position="1"/>
        <end position="21"/>
    </location>
</feature>
<keyword evidence="3" id="KW-1185">Reference proteome</keyword>
<comment type="caution">
    <text evidence="2">The sequence shown here is derived from an EMBL/GenBank/DDBJ whole genome shotgun (WGS) entry which is preliminary data.</text>
</comment>
<dbReference type="Proteomes" id="UP001066276">
    <property type="component" value="Chromosome 3_2"/>
</dbReference>
<evidence type="ECO:0000256" key="1">
    <source>
        <dbReference type="SAM" id="MobiDB-lite"/>
    </source>
</evidence>
<accession>A0AAV7TK27</accession>
<sequence length="72" mass="7971">MQRENQGGTSDSSILPPQNKKRMVTLTQETLSLWYCVDALLLGPEASYKKTEMTEGARRTLTGCSTGYQVSI</sequence>
<organism evidence="2 3">
    <name type="scientific">Pleurodeles waltl</name>
    <name type="common">Iberian ribbed newt</name>
    <dbReference type="NCBI Taxonomy" id="8319"/>
    <lineage>
        <taxon>Eukaryota</taxon>
        <taxon>Metazoa</taxon>
        <taxon>Chordata</taxon>
        <taxon>Craniata</taxon>
        <taxon>Vertebrata</taxon>
        <taxon>Euteleostomi</taxon>
        <taxon>Amphibia</taxon>
        <taxon>Batrachia</taxon>
        <taxon>Caudata</taxon>
        <taxon>Salamandroidea</taxon>
        <taxon>Salamandridae</taxon>
        <taxon>Pleurodelinae</taxon>
        <taxon>Pleurodeles</taxon>
    </lineage>
</organism>
<dbReference type="AlphaFoldDB" id="A0AAV7TK27"/>
<protein>
    <submittedName>
        <fullName evidence="2">Uncharacterized protein</fullName>
    </submittedName>
</protein>
<dbReference type="EMBL" id="JANPWB010000006">
    <property type="protein sequence ID" value="KAJ1176564.1"/>
    <property type="molecule type" value="Genomic_DNA"/>
</dbReference>
<feature type="compositionally biased region" description="Polar residues" evidence="1">
    <location>
        <begin position="1"/>
        <end position="16"/>
    </location>
</feature>
<reference evidence="2" key="1">
    <citation type="journal article" date="2022" name="bioRxiv">
        <title>Sequencing and chromosome-scale assembly of the giantPleurodeles waltlgenome.</title>
        <authorList>
            <person name="Brown T."/>
            <person name="Elewa A."/>
            <person name="Iarovenko S."/>
            <person name="Subramanian E."/>
            <person name="Araus A.J."/>
            <person name="Petzold A."/>
            <person name="Susuki M."/>
            <person name="Suzuki K.-i.T."/>
            <person name="Hayashi T."/>
            <person name="Toyoda A."/>
            <person name="Oliveira C."/>
            <person name="Osipova E."/>
            <person name="Leigh N.D."/>
            <person name="Simon A."/>
            <person name="Yun M.H."/>
        </authorList>
    </citation>
    <scope>NUCLEOTIDE SEQUENCE</scope>
    <source>
        <strain evidence="2">20211129_DDA</strain>
        <tissue evidence="2">Liver</tissue>
    </source>
</reference>